<comment type="caution">
    <text evidence="4">The sequence shown here is derived from an EMBL/GenBank/DDBJ whole genome shotgun (WGS) entry which is preliminary data.</text>
</comment>
<dbReference type="InterPro" id="IPR016032">
    <property type="entry name" value="Sig_transdc_resp-reg_C-effctor"/>
</dbReference>
<dbReference type="InterPro" id="IPR036388">
    <property type="entry name" value="WH-like_DNA-bd_sf"/>
</dbReference>
<evidence type="ECO:0000256" key="1">
    <source>
        <dbReference type="ARBA" id="ARBA00023125"/>
    </source>
</evidence>
<dbReference type="InterPro" id="IPR035965">
    <property type="entry name" value="PAS-like_dom_sf"/>
</dbReference>
<organism evidence="4 5">
    <name type="scientific">Xenorhabdus lircayensis</name>
    <dbReference type="NCBI Taxonomy" id="2763499"/>
    <lineage>
        <taxon>Bacteria</taxon>
        <taxon>Pseudomonadati</taxon>
        <taxon>Pseudomonadota</taxon>
        <taxon>Gammaproteobacteria</taxon>
        <taxon>Enterobacterales</taxon>
        <taxon>Morganellaceae</taxon>
        <taxon>Xenorhabdus</taxon>
    </lineage>
</organism>
<dbReference type="SUPFAM" id="SSF55785">
    <property type="entry name" value="PYP-like sensor domain (PAS domain)"/>
    <property type="match status" value="1"/>
</dbReference>
<keyword evidence="5" id="KW-1185">Reference proteome</keyword>
<evidence type="ECO:0000259" key="2">
    <source>
        <dbReference type="Pfam" id="PF00196"/>
    </source>
</evidence>
<feature type="domain" description="HTH luxR-type" evidence="2">
    <location>
        <begin position="152"/>
        <end position="199"/>
    </location>
</feature>
<sequence length="229" mass="26981">MSNMKKPNNITPQLIHMWKKSIDPWGAKNRQSRFIYANPAFYQLLDLPENFDITGLHIGELPSPIAEYEEELYLQDQKVIQTMQRVTSMETHLFGKHKVKQAYLCDKYPLCDDNGDCIGITFHMYKVQNLSTSYYYDKTIPVSLEFTPPSNVLTQIEWEILFLILRSLDEKSISKELTINTKDIADYIQSIYQKFNLSRHIDLKDFCKKHKFDHYIPKRFITIGSKELN</sequence>
<dbReference type="Gene3D" id="3.30.450.20">
    <property type="entry name" value="PAS domain"/>
    <property type="match status" value="1"/>
</dbReference>
<protein>
    <submittedName>
        <fullName evidence="4">PAS domain-containing protein</fullName>
    </submittedName>
</protein>
<accession>A0ABS0U4K1</accession>
<dbReference type="Gene3D" id="1.10.10.10">
    <property type="entry name" value="Winged helix-like DNA-binding domain superfamily/Winged helix DNA-binding domain"/>
    <property type="match status" value="1"/>
</dbReference>
<gene>
    <name evidence="4" type="ORF">H8A87_08735</name>
</gene>
<proteinExistence type="predicted"/>
<keyword evidence="1" id="KW-0238">DNA-binding</keyword>
<evidence type="ECO:0000259" key="3">
    <source>
        <dbReference type="Pfam" id="PF08448"/>
    </source>
</evidence>
<evidence type="ECO:0000313" key="4">
    <source>
        <dbReference type="EMBL" id="MBI6548802.1"/>
    </source>
</evidence>
<dbReference type="InterPro" id="IPR013656">
    <property type="entry name" value="PAS_4"/>
</dbReference>
<dbReference type="RefSeq" id="WP_198689586.1">
    <property type="nucleotide sequence ID" value="NZ_CAWPUD010000031.1"/>
</dbReference>
<feature type="domain" description="PAS fold-4" evidence="3">
    <location>
        <begin position="19"/>
        <end position="129"/>
    </location>
</feature>
<reference evidence="4 5" key="1">
    <citation type="submission" date="2020-08" db="EMBL/GenBank/DDBJ databases">
        <title>Description of Xenorhabdus lircayensis sp. nov., the symbiotic bacterium associated with the entomopathogenic nematode Steirnernema unicornum.</title>
        <authorList>
            <person name="Castaneda-Alvarez C."/>
            <person name="Prodan S."/>
            <person name="Zamorano A."/>
            <person name="San-Blas E."/>
            <person name="Aballay E."/>
        </authorList>
    </citation>
    <scope>NUCLEOTIDE SEQUENCE [LARGE SCALE GENOMIC DNA]</scope>
    <source>
        <strain evidence="4 5">VLS</strain>
    </source>
</reference>
<dbReference type="Pfam" id="PF00196">
    <property type="entry name" value="GerE"/>
    <property type="match status" value="1"/>
</dbReference>
<evidence type="ECO:0000313" key="5">
    <source>
        <dbReference type="Proteomes" id="UP000696184"/>
    </source>
</evidence>
<dbReference type="InterPro" id="IPR000792">
    <property type="entry name" value="Tscrpt_reg_LuxR_C"/>
</dbReference>
<dbReference type="SUPFAM" id="SSF46894">
    <property type="entry name" value="C-terminal effector domain of the bipartite response regulators"/>
    <property type="match status" value="1"/>
</dbReference>
<dbReference type="Pfam" id="PF08448">
    <property type="entry name" value="PAS_4"/>
    <property type="match status" value="1"/>
</dbReference>
<dbReference type="Proteomes" id="UP000696184">
    <property type="component" value="Unassembled WGS sequence"/>
</dbReference>
<name>A0ABS0U4K1_9GAMM</name>
<dbReference type="EMBL" id="JACOII010000033">
    <property type="protein sequence ID" value="MBI6548802.1"/>
    <property type="molecule type" value="Genomic_DNA"/>
</dbReference>